<dbReference type="InterPro" id="IPR025671">
    <property type="entry name" value="HXXEE"/>
</dbReference>
<evidence type="ECO:0000313" key="2">
    <source>
        <dbReference type="EMBL" id="MCZ0857301.1"/>
    </source>
</evidence>
<keyword evidence="1" id="KW-0812">Transmembrane</keyword>
<organism evidence="2 3">
    <name type="scientific">Actinomyces israelii</name>
    <dbReference type="NCBI Taxonomy" id="1659"/>
    <lineage>
        <taxon>Bacteria</taxon>
        <taxon>Bacillati</taxon>
        <taxon>Actinomycetota</taxon>
        <taxon>Actinomycetes</taxon>
        <taxon>Actinomycetales</taxon>
        <taxon>Actinomycetaceae</taxon>
        <taxon>Actinomyces</taxon>
    </lineage>
</organism>
<gene>
    <name evidence="2" type="ORF">OHJ16_04495</name>
</gene>
<feature type="transmembrane region" description="Helical" evidence="1">
    <location>
        <begin position="128"/>
        <end position="148"/>
    </location>
</feature>
<keyword evidence="3" id="KW-1185">Reference proteome</keyword>
<evidence type="ECO:0000256" key="1">
    <source>
        <dbReference type="SAM" id="Phobius"/>
    </source>
</evidence>
<name>A0ABT4I6F0_9ACTO</name>
<dbReference type="EMBL" id="JAPTMY010000007">
    <property type="protein sequence ID" value="MCZ0857301.1"/>
    <property type="molecule type" value="Genomic_DNA"/>
</dbReference>
<protein>
    <submittedName>
        <fullName evidence="2">HXXEE domain-containing protein</fullName>
    </submittedName>
</protein>
<feature type="transmembrane region" description="Helical" evidence="1">
    <location>
        <begin position="98"/>
        <end position="116"/>
    </location>
</feature>
<sequence>MSGSARHALSPDQVWALTLGLLAVHQTEEVVYPIEAWLERVGSTGWPRLDAHVRGPSGTGNPLADARASRRLAVVGAQTLGAGALWACARRSGRATRVLATGLCLGGAAAFAMHIAVSVRTRSVMPGLATSLVPGLPGAALTLCAIWARA</sequence>
<evidence type="ECO:0000313" key="3">
    <source>
        <dbReference type="Proteomes" id="UP001072034"/>
    </source>
</evidence>
<dbReference type="Pfam" id="PF13787">
    <property type="entry name" value="HXXEE"/>
    <property type="match status" value="1"/>
</dbReference>
<accession>A0ABT4I6F0</accession>
<keyword evidence="1" id="KW-0472">Membrane</keyword>
<dbReference type="Proteomes" id="UP001072034">
    <property type="component" value="Unassembled WGS sequence"/>
</dbReference>
<keyword evidence="1" id="KW-1133">Transmembrane helix</keyword>
<dbReference type="RefSeq" id="WP_043560621.1">
    <property type="nucleotide sequence ID" value="NZ_CP124548.1"/>
</dbReference>
<proteinExistence type="predicted"/>
<comment type="caution">
    <text evidence="2">The sequence shown here is derived from an EMBL/GenBank/DDBJ whole genome shotgun (WGS) entry which is preliminary data.</text>
</comment>
<reference evidence="2" key="1">
    <citation type="submission" date="2022-10" db="EMBL/GenBank/DDBJ databases">
        <title>Genome sequence of Actinomyces israelii ATCC 10048.</title>
        <authorList>
            <person name="Watt R.M."/>
            <person name="Tong W.M."/>
        </authorList>
    </citation>
    <scope>NUCLEOTIDE SEQUENCE</scope>
    <source>
        <strain evidence="2">ATCC 10048</strain>
    </source>
</reference>